<evidence type="ECO:0000259" key="2">
    <source>
        <dbReference type="Pfam" id="PF18914"/>
    </source>
</evidence>
<organism evidence="3 4">
    <name type="scientific">Helicobacter cholecystus</name>
    <dbReference type="NCBI Taxonomy" id="45498"/>
    <lineage>
        <taxon>Bacteria</taxon>
        <taxon>Pseudomonadati</taxon>
        <taxon>Campylobacterota</taxon>
        <taxon>Epsilonproteobacteria</taxon>
        <taxon>Campylobacterales</taxon>
        <taxon>Helicobacteraceae</taxon>
        <taxon>Helicobacter</taxon>
    </lineage>
</organism>
<dbReference type="AlphaFoldDB" id="A0A3D8IW23"/>
<gene>
    <name evidence="3" type="ORF">CQA62_02235</name>
</gene>
<dbReference type="Pfam" id="PF18914">
    <property type="entry name" value="DUF5666"/>
    <property type="match status" value="1"/>
</dbReference>
<name>A0A3D8IW23_9HELI</name>
<evidence type="ECO:0000313" key="3">
    <source>
        <dbReference type="EMBL" id="RDU69489.1"/>
    </source>
</evidence>
<evidence type="ECO:0000313" key="4">
    <source>
        <dbReference type="Proteomes" id="UP000257067"/>
    </source>
</evidence>
<reference evidence="3 4" key="1">
    <citation type="submission" date="2018-04" db="EMBL/GenBank/DDBJ databases">
        <title>Novel Campyloabacter and Helicobacter Species and Strains.</title>
        <authorList>
            <person name="Mannion A.J."/>
            <person name="Shen Z."/>
            <person name="Fox J.G."/>
        </authorList>
    </citation>
    <scope>NUCLEOTIDE SEQUENCE [LARGE SCALE GENOMIC DNA]</scope>
    <source>
        <strain evidence="3 4">ATCC 700242</strain>
    </source>
</reference>
<feature type="signal peptide" evidence="1">
    <location>
        <begin position="1"/>
        <end position="17"/>
    </location>
</feature>
<feature type="domain" description="DUF5666" evidence="2">
    <location>
        <begin position="20"/>
        <end position="90"/>
    </location>
</feature>
<keyword evidence="4" id="KW-1185">Reference proteome</keyword>
<dbReference type="InterPro" id="IPR043724">
    <property type="entry name" value="DUF5666"/>
</dbReference>
<keyword evidence="1" id="KW-0732">Signal</keyword>
<dbReference type="Proteomes" id="UP000257067">
    <property type="component" value="Unassembled WGS sequence"/>
</dbReference>
<feature type="chain" id="PRO_5043181865" description="DUF5666 domain-containing protein" evidence="1">
    <location>
        <begin position="18"/>
        <end position="98"/>
    </location>
</feature>
<proteinExistence type="predicted"/>
<sequence>MKKIVLGLLASLSLSFADNYGIIESVNDADKTIVVNQTKIKILPYTKIEEEAYGSGWDTPKKFSDLKAGQVVEVEFMGVENNILIAKEIEIQCANRAY</sequence>
<protein>
    <recommendedName>
        <fullName evidence="2">DUF5666 domain-containing protein</fullName>
    </recommendedName>
</protein>
<dbReference type="EMBL" id="NXLU01000002">
    <property type="protein sequence ID" value="RDU69489.1"/>
    <property type="molecule type" value="Genomic_DNA"/>
</dbReference>
<accession>A0A3D8IW23</accession>
<dbReference type="RefSeq" id="WP_104724559.1">
    <property type="nucleotide sequence ID" value="NZ_FZNE01000003.1"/>
</dbReference>
<comment type="caution">
    <text evidence="3">The sequence shown here is derived from an EMBL/GenBank/DDBJ whole genome shotgun (WGS) entry which is preliminary data.</text>
</comment>
<dbReference type="OrthoDB" id="5329500at2"/>
<evidence type="ECO:0000256" key="1">
    <source>
        <dbReference type="SAM" id="SignalP"/>
    </source>
</evidence>